<accession>A0ABT0Y6X8</accession>
<dbReference type="PANTHER" id="PTHR36510:SF3">
    <property type="entry name" value="CONSERVED PROTEIN"/>
    <property type="match status" value="1"/>
</dbReference>
<evidence type="ECO:0000256" key="1">
    <source>
        <dbReference type="ARBA" id="ARBA00048819"/>
    </source>
</evidence>
<sequence>MGKDLATLGFAPEARVTYRQKVRRCLDVFAQMLHRGLFDDSDGMTGLEIELNLIDEHARPAMRNAEVLAELDDPCFQTELGRFNLELNAPPRSIAGRGLGDYEQDLLDSLRRAAARTDCGIVMIGMLPTLSPDDLVLKNLSANKRYRLLNDELAGARGEQFDLDIRGVERLRSASASIVPEAACTSVQFHLQVPPNRFDSYWNASQAIAGVQVAIGANSPYLHGRRLWAETRIALFQQATDTRPEELRAQGVRPRVWFGERWITSVTDLFDENVRFFAPLLPILEDEDPVDVLRAGGVPRLGELRLHNGTVYRWNRPVYDVMDGRPHLRVENRVLPSGPTVADLLANAAFYFGLVRRLAEDERPIWSRLPFAAALDNFHAGAIGGIEATAYWPGRGEIPVAELVRSVLLPLAYEGLDRYGVEPMIRDRLLGIIDERCRLRCNGASWQTEAVRSAERRGLSRIAALHEMLLRYAELHRTNEPVHTWPTA</sequence>
<proteinExistence type="predicted"/>
<gene>
    <name evidence="2" type="ORF">LXN57_29810</name>
</gene>
<keyword evidence="3" id="KW-1185">Reference proteome</keyword>
<evidence type="ECO:0000313" key="3">
    <source>
        <dbReference type="Proteomes" id="UP001523216"/>
    </source>
</evidence>
<dbReference type="PIRSF" id="PIRSF012666">
    <property type="entry name" value="UCP012666"/>
    <property type="match status" value="1"/>
</dbReference>
<dbReference type="InterPro" id="IPR050141">
    <property type="entry name" value="GCL_type2/YbdK_subfam"/>
</dbReference>
<dbReference type="GO" id="GO:0016874">
    <property type="term" value="F:ligase activity"/>
    <property type="evidence" value="ECO:0007669"/>
    <property type="project" value="UniProtKB-KW"/>
</dbReference>
<reference evidence="2 3" key="1">
    <citation type="submission" date="2022-06" db="EMBL/GenBank/DDBJ databases">
        <title>Actinoplanes abujensis sp. nov., isolated from Nigerian arid soil.</title>
        <authorList>
            <person name="Ding P."/>
        </authorList>
    </citation>
    <scope>NUCLEOTIDE SEQUENCE [LARGE SCALE GENOMIC DNA]</scope>
    <source>
        <strain evidence="3">TRM88002</strain>
    </source>
</reference>
<dbReference type="SUPFAM" id="SSF55931">
    <property type="entry name" value="Glutamine synthetase/guanido kinase"/>
    <property type="match status" value="1"/>
</dbReference>
<dbReference type="Gene3D" id="3.30.590.20">
    <property type="match status" value="1"/>
</dbReference>
<dbReference type="EMBL" id="JAMQOL010000042">
    <property type="protein sequence ID" value="MCM4081776.1"/>
    <property type="molecule type" value="Genomic_DNA"/>
</dbReference>
<comment type="catalytic activity">
    <reaction evidence="1">
        <text>L-cysteine + L-glutamate + ATP = gamma-L-glutamyl-L-cysteine + ADP + phosphate + H(+)</text>
        <dbReference type="Rhea" id="RHEA:13285"/>
        <dbReference type="ChEBI" id="CHEBI:15378"/>
        <dbReference type="ChEBI" id="CHEBI:29985"/>
        <dbReference type="ChEBI" id="CHEBI:30616"/>
        <dbReference type="ChEBI" id="CHEBI:35235"/>
        <dbReference type="ChEBI" id="CHEBI:43474"/>
        <dbReference type="ChEBI" id="CHEBI:58173"/>
        <dbReference type="ChEBI" id="CHEBI:456216"/>
        <dbReference type="EC" id="6.3.2.2"/>
    </reaction>
</comment>
<comment type="caution">
    <text evidence="2">The sequence shown here is derived from an EMBL/GenBank/DDBJ whole genome shotgun (WGS) entry which is preliminary data.</text>
</comment>
<evidence type="ECO:0000313" key="2">
    <source>
        <dbReference type="EMBL" id="MCM4081776.1"/>
    </source>
</evidence>
<dbReference type="PANTHER" id="PTHR36510">
    <property type="entry name" value="GLUTAMATE--CYSTEINE LIGASE 2-RELATED"/>
    <property type="match status" value="1"/>
</dbReference>
<dbReference type="InterPro" id="IPR006336">
    <property type="entry name" value="GCS2"/>
</dbReference>
<dbReference type="Pfam" id="PF04107">
    <property type="entry name" value="GCS2"/>
    <property type="match status" value="1"/>
</dbReference>
<dbReference type="RefSeq" id="WP_251801522.1">
    <property type="nucleotide sequence ID" value="NZ_JAMQOL010000042.1"/>
</dbReference>
<name>A0ABT0Y6X8_9ACTN</name>
<keyword evidence="2" id="KW-0436">Ligase</keyword>
<dbReference type="InterPro" id="IPR014746">
    <property type="entry name" value="Gln_synth/guanido_kin_cat_dom"/>
</dbReference>
<protein>
    <submittedName>
        <fullName evidence="2">Glutamate--cysteine ligase</fullName>
    </submittedName>
</protein>
<dbReference type="Proteomes" id="UP001523216">
    <property type="component" value="Unassembled WGS sequence"/>
</dbReference>
<organism evidence="2 3">
    <name type="scientific">Paractinoplanes hotanensis</name>
    <dbReference type="NCBI Taxonomy" id="2906497"/>
    <lineage>
        <taxon>Bacteria</taxon>
        <taxon>Bacillati</taxon>
        <taxon>Actinomycetota</taxon>
        <taxon>Actinomycetes</taxon>
        <taxon>Micromonosporales</taxon>
        <taxon>Micromonosporaceae</taxon>
        <taxon>Paractinoplanes</taxon>
    </lineage>
</organism>
<dbReference type="InterPro" id="IPR016602">
    <property type="entry name" value="UCP012666"/>
</dbReference>